<organism evidence="2 3">
    <name type="scientific">Pocillopora meandrina</name>
    <dbReference type="NCBI Taxonomy" id="46732"/>
    <lineage>
        <taxon>Eukaryota</taxon>
        <taxon>Metazoa</taxon>
        <taxon>Cnidaria</taxon>
        <taxon>Anthozoa</taxon>
        <taxon>Hexacorallia</taxon>
        <taxon>Scleractinia</taxon>
        <taxon>Astrocoeniina</taxon>
        <taxon>Pocilloporidae</taxon>
        <taxon>Pocillopora</taxon>
    </lineage>
</organism>
<feature type="transmembrane region" description="Helical" evidence="1">
    <location>
        <begin position="106"/>
        <end position="126"/>
    </location>
</feature>
<evidence type="ECO:0000313" key="2">
    <source>
        <dbReference type="EMBL" id="CAH3036277.1"/>
    </source>
</evidence>
<keyword evidence="1" id="KW-0472">Membrane</keyword>
<sequence>MNLFFQGLHWLTMAVHLIEVSFNLRLLLSCFKDKQRNIFLEKCRPIMVFQCVLQLTVLALNANRTGKIDELIYLLWPFLLYNMLGIITMTDHAIIGHNREPSSEEAIPVLLIAGVVTLEISLYPTLEQLILHGAS</sequence>
<evidence type="ECO:0000313" key="3">
    <source>
        <dbReference type="Proteomes" id="UP001159428"/>
    </source>
</evidence>
<evidence type="ECO:0000256" key="1">
    <source>
        <dbReference type="SAM" id="Phobius"/>
    </source>
</evidence>
<gene>
    <name evidence="2" type="ORF">PMEA_00016757</name>
</gene>
<keyword evidence="3" id="KW-1185">Reference proteome</keyword>
<feature type="transmembrane region" description="Helical" evidence="1">
    <location>
        <begin position="74"/>
        <end position="94"/>
    </location>
</feature>
<keyword evidence="1" id="KW-0812">Transmembrane</keyword>
<keyword evidence="1" id="KW-1133">Transmembrane helix</keyword>
<comment type="caution">
    <text evidence="2">The sequence shown here is derived from an EMBL/GenBank/DDBJ whole genome shotgun (WGS) entry which is preliminary data.</text>
</comment>
<dbReference type="AlphaFoldDB" id="A0AAU9VUB3"/>
<proteinExistence type="predicted"/>
<feature type="transmembrane region" description="Helical" evidence="1">
    <location>
        <begin position="12"/>
        <end position="31"/>
    </location>
</feature>
<protein>
    <submittedName>
        <fullName evidence="2">Uncharacterized protein</fullName>
    </submittedName>
</protein>
<name>A0AAU9VUB3_9CNID</name>
<reference evidence="2 3" key="1">
    <citation type="submission" date="2022-05" db="EMBL/GenBank/DDBJ databases">
        <authorList>
            <consortium name="Genoscope - CEA"/>
            <person name="William W."/>
        </authorList>
    </citation>
    <scope>NUCLEOTIDE SEQUENCE [LARGE SCALE GENOMIC DNA]</scope>
</reference>
<dbReference type="EMBL" id="CALNXJ010000003">
    <property type="protein sequence ID" value="CAH3036277.1"/>
    <property type="molecule type" value="Genomic_DNA"/>
</dbReference>
<dbReference type="Proteomes" id="UP001159428">
    <property type="component" value="Unassembled WGS sequence"/>
</dbReference>
<accession>A0AAU9VUB3</accession>